<proteinExistence type="inferred from homology"/>
<sequence length="1952" mass="222640">MKKRLILGLALLLSIGVFSQTLKNGGSMKSYEQKWAQIEKLEKDDLPKSAINVIDEILKQAIADKNTPQAIKALIYKNKYKIVTDNQENTQLFTDLENLITTSKDVNDKALLHSMLAEIYLNYYDADRWTIDRRTNIAGFVPDDMKEWSKNIFQEKALSNLAESVKDQPSLLKQPTKDYKDIIELGADSQTLYPTLYDFLMNRAIDQSTRITSASNQASEFQKALTAKKYKVSDLAVPASYFVKLDFSGEDNLITLQYYKEFLQSLLSRNKNESLALLELQRNDYLSGRSETYRTKYAYDFLQLLEKKNQPYDYNVEVIGALVDNLNSNNVSRWGGYRNIDQGENPNTKKAYDWCKYGLEKYPNYKRINLLKSKLASLESPYARIEGSSVYHPDNKSKTFKLTYKNLKEMTIKVKDKKTKAIVKTQKIALNPKTTYSTDQHEFTLELDKIGNYEIAADFDKKSNVPTDNWFSFSISTIADFARITGEDQYEFYTVDRLSGKPMKDASIVIYAVSWSPEKYTKVDEVKTNAEGFATYDLKKLLEANKNKDNFRYVYRVSKDGVELPQYQYFSNTSVYSPSLNNDVISIFTDRSIYRPGQIVYFKAISAKQVDKKTTVLNPNKQYKVSLYNVNNQLVVDKTLSTNEFGSISGEFVLPQNGLSGQYRIEVGESSQYISVEEYKRPTFQITFDKIEKTYAFGDVVKLTGRAENYSGAKVQGANVEYSITKSSFFRWWSPAPTENVDNGTVTTNDDGSFEIIFTAPLNDSPAGRFNNNIYNFSVNAEVTDINGETQSGNYNFAIGDVSMILSANIPLQLDKASKEKIHVTATNLNRQVLEAKGNYTVYSVLPNDSIKAEVLSGSFTTDTTVFDLRNEIVKLPSARYMLSLNAKDDKDRDVVSRSYFILYSLDDKTPPIETNEWLIEKQKTFNSSKNAEIVLGVSAKNATILYDLLKGDKLLQRQHLELSNENKKFVIPYKDEYGDQITAVFTYVIDEKPYIKQVTLSKEEEAKNLNLKFEVFRDKLRPGQQEEWRISVKDNKNKPAFAELLASMYDSSLDQLQSPSVWMLNPQYQEYIYPRVFSDGSAFGTELTSSSFIGITYKYDPFKWDQLNWFGFRFYGNGYGVMVRGVSVMSPAPEMLLGRAAGLNASLDVAELKEHKVIASEEEGKSLVENYMDQSAEPQIRTNFNETAFFYPQLKTDKNGETVISFTVPESNTTWRFRALAYDKSLNIGSLEALSVSRKELMVTPNMPRFVREGDKTSISTKISNLSDKAISGKVRIEFFDPLTDQVKSIGVSNQYQDFTLEKDASGSATWTFEVPADIDMLGCRIIAESASFSDGEQHVVSVLPNRMLVTESMTMNVNGNQTKDFTFEKLITNKSNTLSNYRLTLEYTGNPAWYAIQALPTLSNPTNENAVNWFASYYVNTLGSFMMKQYPKVATMIEAWKKQGGSKETLVSKLQKNEELKAVLLEETPWVLDAKDETEQMNRLSLLFDLNNTNMQTQQAISKLQDLQNPDGGWSWYKDMYSSRSMTQYILYGFSQLVKLNAVEYPNEVRVMQMNALKYIDAQILKDFTELKKHNPDWAKIKSISTNQLEYLYVRSNYRDIPIDQATREAEKFYTSVVEKNWTDLNLYERSLLAVLSVSNGNKAVSDKIMNSIREHATVNDEMGMFWANNTSSAFMSNSAVTVHSFIMEAFQETKASASDMNMMKQWLLKQKQTQVWESTHATIDAIYALLSTGSDWFASTGESKIFVNNKEIESQNKELGTGYIKESWSGDQILNQMGNVKIEKSGDGPAWGAMYWQYYEDLNKITTQKGELNIDKKLFVEKATANGKTLVEVTESNPLKVGDKVTMRLTVRVDRDMEFVHLKDMRASCFEPIETLSGLRWQNNTYYYQSTKDASTNFFFDHLAKGTYVFEYPVYVNRSGEYSNGITSIQCMYAPEFISNTNGIKVIVQ</sequence>
<dbReference type="GO" id="GO:0004866">
    <property type="term" value="F:endopeptidase inhibitor activity"/>
    <property type="evidence" value="ECO:0007669"/>
    <property type="project" value="InterPro"/>
</dbReference>
<dbReference type="Pfam" id="PF00207">
    <property type="entry name" value="A2M"/>
    <property type="match status" value="1"/>
</dbReference>
<reference evidence="4 5" key="1">
    <citation type="submission" date="2018-03" db="EMBL/GenBank/DDBJ databases">
        <title>Genomic Encyclopedia of Archaeal and Bacterial Type Strains, Phase II (KMG-II): from individual species to whole genera.</title>
        <authorList>
            <person name="Goeker M."/>
        </authorList>
    </citation>
    <scope>NUCLEOTIDE SEQUENCE [LARGE SCALE GENOMIC DNA]</scope>
    <source>
        <strain evidence="4 5">DSM 100214</strain>
    </source>
</reference>
<accession>A0A2V3PRQ3</accession>
<dbReference type="OrthoDB" id="9767116at2"/>
<evidence type="ECO:0000313" key="4">
    <source>
        <dbReference type="EMBL" id="PXV64683.1"/>
    </source>
</evidence>
<dbReference type="InterPro" id="IPR013783">
    <property type="entry name" value="Ig-like_fold"/>
</dbReference>
<comment type="similarity">
    <text evidence="1">Belongs to the protease inhibitor I39 (alpha-2-macroglobulin) family. Bacterial alpha-2-macroglobulin subfamily.</text>
</comment>
<dbReference type="Pfam" id="PF01835">
    <property type="entry name" value="MG2"/>
    <property type="match status" value="1"/>
</dbReference>
<dbReference type="Pfam" id="PF17973">
    <property type="entry name" value="bMG10"/>
    <property type="match status" value="1"/>
</dbReference>
<dbReference type="Gene3D" id="1.50.10.20">
    <property type="match status" value="1"/>
</dbReference>
<dbReference type="InterPro" id="IPR051802">
    <property type="entry name" value="YfhM-like"/>
</dbReference>
<dbReference type="Gene3D" id="2.60.40.1930">
    <property type="match status" value="1"/>
</dbReference>
<dbReference type="RefSeq" id="WP_110310404.1">
    <property type="nucleotide sequence ID" value="NZ_QICL01000009.1"/>
</dbReference>
<feature type="chain" id="PRO_5016102890" evidence="2">
    <location>
        <begin position="20"/>
        <end position="1952"/>
    </location>
</feature>
<keyword evidence="2" id="KW-0732">Signal</keyword>
<dbReference type="SMART" id="SM01360">
    <property type="entry name" value="A2M"/>
    <property type="match status" value="1"/>
</dbReference>
<evidence type="ECO:0000256" key="2">
    <source>
        <dbReference type="SAM" id="SignalP"/>
    </source>
</evidence>
<dbReference type="InterPro" id="IPR002890">
    <property type="entry name" value="MG2"/>
</dbReference>
<evidence type="ECO:0000259" key="3">
    <source>
        <dbReference type="SMART" id="SM01360"/>
    </source>
</evidence>
<comment type="caution">
    <text evidence="4">The sequence shown here is derived from an EMBL/GenBank/DDBJ whole genome shotgun (WGS) entry which is preliminary data.</text>
</comment>
<dbReference type="SUPFAM" id="SSF48239">
    <property type="entry name" value="Terpenoid cyclases/Protein prenyltransferases"/>
    <property type="match status" value="1"/>
</dbReference>
<dbReference type="Proteomes" id="UP000247973">
    <property type="component" value="Unassembled WGS sequence"/>
</dbReference>
<dbReference type="Gene3D" id="2.60.40.10">
    <property type="entry name" value="Immunoglobulins"/>
    <property type="match status" value="1"/>
</dbReference>
<organism evidence="4 5">
    <name type="scientific">Dysgonomonas alginatilytica</name>
    <dbReference type="NCBI Taxonomy" id="1605892"/>
    <lineage>
        <taxon>Bacteria</taxon>
        <taxon>Pseudomonadati</taxon>
        <taxon>Bacteroidota</taxon>
        <taxon>Bacteroidia</taxon>
        <taxon>Bacteroidales</taxon>
        <taxon>Dysgonomonadaceae</taxon>
        <taxon>Dysgonomonas</taxon>
    </lineage>
</organism>
<feature type="domain" description="Alpha-2-macroglobulin" evidence="3">
    <location>
        <begin position="1188"/>
        <end position="1278"/>
    </location>
</feature>
<dbReference type="InterPro" id="IPR008930">
    <property type="entry name" value="Terpenoid_cyclase/PrenylTrfase"/>
</dbReference>
<gene>
    <name evidence="4" type="ORF">CLV62_1099</name>
</gene>
<dbReference type="PANTHER" id="PTHR40094:SF1">
    <property type="entry name" value="UBIQUITIN DOMAIN-CONTAINING PROTEIN"/>
    <property type="match status" value="1"/>
</dbReference>
<keyword evidence="5" id="KW-1185">Reference proteome</keyword>
<name>A0A2V3PRQ3_9BACT</name>
<feature type="signal peptide" evidence="2">
    <location>
        <begin position="1"/>
        <end position="19"/>
    </location>
</feature>
<dbReference type="EMBL" id="QICL01000009">
    <property type="protein sequence ID" value="PXV64683.1"/>
    <property type="molecule type" value="Genomic_DNA"/>
</dbReference>
<protein>
    <submittedName>
        <fullName evidence="4">MG2 domain-containing protein</fullName>
    </submittedName>
</protein>
<dbReference type="InterPro" id="IPR041246">
    <property type="entry name" value="Bact_MG10"/>
</dbReference>
<dbReference type="PANTHER" id="PTHR40094">
    <property type="entry name" value="ALPHA-2-MACROGLOBULIN HOMOLOG"/>
    <property type="match status" value="1"/>
</dbReference>
<evidence type="ECO:0000256" key="1">
    <source>
        <dbReference type="ARBA" id="ARBA00010556"/>
    </source>
</evidence>
<evidence type="ECO:0000313" key="5">
    <source>
        <dbReference type="Proteomes" id="UP000247973"/>
    </source>
</evidence>
<dbReference type="InterPro" id="IPR001599">
    <property type="entry name" value="Macroglobln_a2"/>
</dbReference>
<dbReference type="Gene3D" id="2.20.130.20">
    <property type="match status" value="1"/>
</dbReference>